<dbReference type="PRINTS" id="PR00878">
    <property type="entry name" value="CHOLNESTRASE"/>
</dbReference>
<feature type="domain" description="Carboxylesterase type B" evidence="5">
    <location>
        <begin position="5"/>
        <end position="470"/>
    </location>
</feature>
<dbReference type="InterPro" id="IPR019826">
    <property type="entry name" value="Carboxylesterase_B_AS"/>
</dbReference>
<dbReference type="InterPro" id="IPR029058">
    <property type="entry name" value="AB_hydrolase_fold"/>
</dbReference>
<evidence type="ECO:0000256" key="1">
    <source>
        <dbReference type="ARBA" id="ARBA00005964"/>
    </source>
</evidence>
<dbReference type="InterPro" id="IPR000997">
    <property type="entry name" value="Cholinesterase"/>
</dbReference>
<evidence type="ECO:0000313" key="7">
    <source>
        <dbReference type="Proteomes" id="UP000234366"/>
    </source>
</evidence>
<dbReference type="PROSITE" id="PS00941">
    <property type="entry name" value="CARBOXYLESTERASE_B_2"/>
    <property type="match status" value="1"/>
</dbReference>
<keyword evidence="2 4" id="KW-0378">Hydrolase</keyword>
<dbReference type="PROSITE" id="PS00122">
    <property type="entry name" value="CARBOXYLESTERASE_B_1"/>
    <property type="match status" value="1"/>
</dbReference>
<keyword evidence="7" id="KW-1185">Reference proteome</keyword>
<protein>
    <recommendedName>
        <fullName evidence="4">Carboxylic ester hydrolase</fullName>
        <ecNumber evidence="4">3.1.1.-</ecNumber>
    </recommendedName>
</protein>
<dbReference type="GO" id="GO:0004104">
    <property type="term" value="F:cholinesterase activity"/>
    <property type="evidence" value="ECO:0007669"/>
    <property type="project" value="InterPro"/>
</dbReference>
<dbReference type="InterPro" id="IPR050309">
    <property type="entry name" value="Type-B_Carboxylest/Lipase"/>
</dbReference>
<evidence type="ECO:0000256" key="3">
    <source>
        <dbReference type="PIRSR" id="PIRSR600997-1"/>
    </source>
</evidence>
<feature type="active site" description="Charge relay system" evidence="3">
    <location>
        <position position="400"/>
    </location>
</feature>
<dbReference type="Proteomes" id="UP000234366">
    <property type="component" value="Chromosome"/>
</dbReference>
<dbReference type="InterPro" id="IPR019819">
    <property type="entry name" value="Carboxylesterase_B_CS"/>
</dbReference>
<evidence type="ECO:0000313" key="6">
    <source>
        <dbReference type="EMBL" id="AUJ75916.1"/>
    </source>
</evidence>
<dbReference type="CDD" id="cd00312">
    <property type="entry name" value="Esterase_lipase"/>
    <property type="match status" value="1"/>
</dbReference>
<comment type="similarity">
    <text evidence="1 4">Belongs to the type-B carboxylesterase/lipase family.</text>
</comment>
<dbReference type="RefSeq" id="WP_060964207.1">
    <property type="nucleotide sequence ID" value="NZ_CP025001.1"/>
</dbReference>
<name>A0AAI8HKT0_9BACI</name>
<reference evidence="6 7" key="1">
    <citation type="submission" date="2017-11" db="EMBL/GenBank/DDBJ databases">
        <title>Genome sequence and genome mining of multiple bioactive secondary metabolites from a deep sea-derived Bacillus siamensis SCSIO 05746.</title>
        <authorList>
            <person name="Pan H.-Q."/>
            <person name="Ju J.-H."/>
        </authorList>
    </citation>
    <scope>NUCLEOTIDE SEQUENCE [LARGE SCALE GENOMIC DNA]</scope>
    <source>
        <strain evidence="6 7">SCSIO 05746</strain>
    </source>
</reference>
<dbReference type="InterPro" id="IPR002018">
    <property type="entry name" value="CarbesteraseB"/>
</dbReference>
<proteinExistence type="inferred from homology"/>
<dbReference type="AlphaFoldDB" id="A0AAI8HKT0"/>
<gene>
    <name evidence="6" type="ORF">CWD84_03265</name>
</gene>
<sequence>MTVLTVQTRCGALKGTAGRGVRTWKGIPYAKPPVEELRFKAPEPPAPWDGVKHADAFGPVCPQPADLLSMSFSGDVPPQSEDCLYLNVFAPESEGVKRPVMVWIHGGAFFLGAGSEPIYDGSALAAEGDVIVVTLNYRLGPFGFLHLSSIHDAYPGNIGLLDQIAALRWVKDNISAFGGDPDNVTVFGESAGGMSIASLMAMPGAKGLFHKAILESGASQTMTADMAKDIAETFISEAGIQTDDMSKLHTLPTDDILTAAGKVNSIKGQNIFHLFYQPAIDPATLPKEPEKAIHGGAAEGIPILIGTNRDEGYLFFTPDSPVHSEREHADYLRHHLGEEGYLQAASLYPHSLTGQIDMMTDLIFWRPAVAFAQGQSRFAPVWMYRFDWHGETSPFHKAVHALELPFVFGNFDSLKKTLQKPPGEDVKELSRLMQSAWLAFAKKGNPDTDQLQWPQYETGSRETLIFNTAVSTESDPDSAKRRILFQA</sequence>
<dbReference type="Pfam" id="PF00135">
    <property type="entry name" value="COesterase"/>
    <property type="match status" value="1"/>
</dbReference>
<dbReference type="EC" id="3.1.1.-" evidence="4"/>
<feature type="active site" description="Charge relay system" evidence="3">
    <location>
        <position position="311"/>
    </location>
</feature>
<evidence type="ECO:0000256" key="4">
    <source>
        <dbReference type="RuleBase" id="RU361235"/>
    </source>
</evidence>
<evidence type="ECO:0000259" key="5">
    <source>
        <dbReference type="Pfam" id="PF00135"/>
    </source>
</evidence>
<feature type="active site" description="Acyl-ester intermediate" evidence="3">
    <location>
        <position position="190"/>
    </location>
</feature>
<organism evidence="6 7">
    <name type="scientific">Bacillus siamensis</name>
    <dbReference type="NCBI Taxonomy" id="659243"/>
    <lineage>
        <taxon>Bacteria</taxon>
        <taxon>Bacillati</taxon>
        <taxon>Bacillota</taxon>
        <taxon>Bacilli</taxon>
        <taxon>Bacillales</taxon>
        <taxon>Bacillaceae</taxon>
        <taxon>Bacillus</taxon>
        <taxon>Bacillus amyloliquefaciens group</taxon>
    </lineage>
</organism>
<dbReference type="PANTHER" id="PTHR11559">
    <property type="entry name" value="CARBOXYLESTERASE"/>
    <property type="match status" value="1"/>
</dbReference>
<dbReference type="SUPFAM" id="SSF53474">
    <property type="entry name" value="alpha/beta-Hydrolases"/>
    <property type="match status" value="1"/>
</dbReference>
<accession>A0AAI8HKT0</accession>
<evidence type="ECO:0000256" key="2">
    <source>
        <dbReference type="ARBA" id="ARBA00022801"/>
    </source>
</evidence>
<dbReference type="Gene3D" id="3.40.50.1820">
    <property type="entry name" value="alpha/beta hydrolase"/>
    <property type="match status" value="1"/>
</dbReference>
<dbReference type="EMBL" id="CP025001">
    <property type="protein sequence ID" value="AUJ75916.1"/>
    <property type="molecule type" value="Genomic_DNA"/>
</dbReference>
<dbReference type="KEGG" id="bsia:CWD84_03265"/>